<dbReference type="OrthoDB" id="279982at2"/>
<protein>
    <submittedName>
        <fullName evidence="2">Conserved domain protein</fullName>
    </submittedName>
</protein>
<dbReference type="Gene3D" id="2.60.120.200">
    <property type="match status" value="1"/>
</dbReference>
<dbReference type="AlphaFoldDB" id="F3QSA6"/>
<dbReference type="STRING" id="762982.HMPREF9442_01063"/>
<dbReference type="SUPFAM" id="SSF53649">
    <property type="entry name" value="Alkaline phosphatase-like"/>
    <property type="match status" value="1"/>
</dbReference>
<sequence length="602" mass="67482">MRNILIRTIWKLAVFCGMGATLCACNDDLVDGLRTDYPNEDFAYHKKHVLWIVVDGASGTAVREANNDRKVMTLKGMMEKALYTFDGLADTRSDTLVGSRLGWDNLLTGMLERSSDTPSVLERLKGLDGESRIAVLASEREFSDLCKDEADMICWGTDEQITEDAEAILSATGEVPSLTIIEYNGVQQAGLEAGFIVPEGERAGWPTDEVIVALSETDQRIGRVMAALQARPDYAAEDWLVVVTSNYGGATDNTGESVYEMKDRNTFTLMYNERFGEERILAPSSDEGLVYKYFTPAYSGTGATDYAKVNDPSLFDFKLPAEGEDTTSYTVQFMVCYPNGGENWLDFVSKAIQTEPRGGEGWETGAEYFRLLSRFDGKRIWTIQDQASVLNDKKWHVLTVVFDYKKQQFRQYTDGHLDLHGNAEFEPLTVDVSTGDKVPLTIGQIFRSNTSTTVQIYVTNVQVYDVALPADFIAENYKLSGLDELGKDYPYWDNLIGYWPCDREEDYEGEVLPDYSQYGSIYGGPNAGKSDMTLSSNVLWQQGMSEETNVKPPYSKTYFQTSINLVDIPFQTFQWLGFTVPDAWGWTGIGRTLPYKDLTTND</sequence>
<dbReference type="eggNOG" id="COG1524">
    <property type="taxonomic scope" value="Bacteria"/>
</dbReference>
<keyword evidence="1" id="KW-0732">Signal</keyword>
<feature type="chain" id="PRO_5003300571" evidence="1">
    <location>
        <begin position="27"/>
        <end position="602"/>
    </location>
</feature>
<comment type="caution">
    <text evidence="2">The sequence shown here is derived from an EMBL/GenBank/DDBJ whole genome shotgun (WGS) entry which is preliminary data.</text>
</comment>
<dbReference type="EMBL" id="AFBR01000025">
    <property type="protein sequence ID" value="EGG55447.1"/>
    <property type="molecule type" value="Genomic_DNA"/>
</dbReference>
<keyword evidence="3" id="KW-1185">Reference proteome</keyword>
<dbReference type="PROSITE" id="PS51257">
    <property type="entry name" value="PROKAR_LIPOPROTEIN"/>
    <property type="match status" value="1"/>
</dbReference>
<feature type="signal peptide" evidence="1">
    <location>
        <begin position="1"/>
        <end position="26"/>
    </location>
</feature>
<dbReference type="InterPro" id="IPR017850">
    <property type="entry name" value="Alkaline_phosphatase_core_sf"/>
</dbReference>
<name>F3QSA6_9BACT</name>
<evidence type="ECO:0000256" key="1">
    <source>
        <dbReference type="SAM" id="SignalP"/>
    </source>
</evidence>
<accession>F3QSA6</accession>
<dbReference type="Proteomes" id="UP000005546">
    <property type="component" value="Unassembled WGS sequence"/>
</dbReference>
<dbReference type="RefSeq" id="WP_008625853.1">
    <property type="nucleotide sequence ID" value="NZ_GL883828.1"/>
</dbReference>
<proteinExistence type="predicted"/>
<evidence type="ECO:0000313" key="2">
    <source>
        <dbReference type="EMBL" id="EGG55447.1"/>
    </source>
</evidence>
<dbReference type="GO" id="GO:0005975">
    <property type="term" value="P:carbohydrate metabolic process"/>
    <property type="evidence" value="ECO:0007669"/>
    <property type="project" value="UniProtKB-ARBA"/>
</dbReference>
<dbReference type="SUPFAM" id="SSF49899">
    <property type="entry name" value="Concanavalin A-like lectins/glucanases"/>
    <property type="match status" value="1"/>
</dbReference>
<dbReference type="GO" id="GO:0004553">
    <property type="term" value="F:hydrolase activity, hydrolyzing O-glycosyl compounds"/>
    <property type="evidence" value="ECO:0007669"/>
    <property type="project" value="UniProtKB-ARBA"/>
</dbReference>
<dbReference type="HOGENOM" id="CLU_024677_0_0_10"/>
<dbReference type="InterPro" id="IPR013320">
    <property type="entry name" value="ConA-like_dom_sf"/>
</dbReference>
<dbReference type="Gene3D" id="3.40.720.10">
    <property type="entry name" value="Alkaline Phosphatase, subunit A"/>
    <property type="match status" value="1"/>
</dbReference>
<organism evidence="2 3">
    <name type="scientific">Paraprevotella xylaniphila YIT 11841</name>
    <dbReference type="NCBI Taxonomy" id="762982"/>
    <lineage>
        <taxon>Bacteria</taxon>
        <taxon>Pseudomonadati</taxon>
        <taxon>Bacteroidota</taxon>
        <taxon>Bacteroidia</taxon>
        <taxon>Bacteroidales</taxon>
        <taxon>Prevotellaceae</taxon>
        <taxon>Paraprevotella</taxon>
    </lineage>
</organism>
<gene>
    <name evidence="2" type="ORF">HMPREF9442_01063</name>
</gene>
<evidence type="ECO:0000313" key="3">
    <source>
        <dbReference type="Proteomes" id="UP000005546"/>
    </source>
</evidence>
<reference evidence="2 3" key="1">
    <citation type="submission" date="2011-02" db="EMBL/GenBank/DDBJ databases">
        <authorList>
            <person name="Weinstock G."/>
            <person name="Sodergren E."/>
            <person name="Clifton S."/>
            <person name="Fulton L."/>
            <person name="Fulton B."/>
            <person name="Courtney L."/>
            <person name="Fronick C."/>
            <person name="Harrison M."/>
            <person name="Strong C."/>
            <person name="Farmer C."/>
            <person name="Delahaunty K."/>
            <person name="Markovic C."/>
            <person name="Hall O."/>
            <person name="Minx P."/>
            <person name="Tomlinson C."/>
            <person name="Mitreva M."/>
            <person name="Hou S."/>
            <person name="Chen J."/>
            <person name="Wollam A."/>
            <person name="Pepin K.H."/>
            <person name="Johnson M."/>
            <person name="Bhonagiri V."/>
            <person name="Zhang X."/>
            <person name="Suruliraj S."/>
            <person name="Warren W."/>
            <person name="Chinwalla A."/>
            <person name="Mardis E.R."/>
            <person name="Wilson R.K."/>
        </authorList>
    </citation>
    <scope>NUCLEOTIDE SEQUENCE [LARGE SCALE GENOMIC DNA]</scope>
    <source>
        <strain evidence="2 3">YIT 11841</strain>
    </source>
</reference>